<dbReference type="NCBIfam" id="TIGR02227">
    <property type="entry name" value="sigpep_I_bact"/>
    <property type="match status" value="1"/>
</dbReference>
<evidence type="ECO:0000313" key="14">
    <source>
        <dbReference type="EMBL" id="WYJ92315.1"/>
    </source>
</evidence>
<evidence type="ECO:0000256" key="3">
    <source>
        <dbReference type="ARBA" id="ARBA00009370"/>
    </source>
</evidence>
<dbReference type="GO" id="GO:0006465">
    <property type="term" value="P:signal peptide processing"/>
    <property type="evidence" value="ECO:0007669"/>
    <property type="project" value="InterPro"/>
</dbReference>
<evidence type="ECO:0000256" key="6">
    <source>
        <dbReference type="ARBA" id="ARBA00022801"/>
    </source>
</evidence>
<dbReference type="InterPro" id="IPR036286">
    <property type="entry name" value="LexA/Signal_pep-like_sf"/>
</dbReference>
<evidence type="ECO:0000259" key="11">
    <source>
        <dbReference type="Pfam" id="PF10502"/>
    </source>
</evidence>
<evidence type="ECO:0000256" key="7">
    <source>
        <dbReference type="PIRSR" id="PIRSR600223-1"/>
    </source>
</evidence>
<keyword evidence="8" id="KW-1133">Transmembrane helix</keyword>
<dbReference type="Gene3D" id="2.10.109.10">
    <property type="entry name" value="Umud Fragment, subunit A"/>
    <property type="match status" value="1"/>
</dbReference>
<dbReference type="Pfam" id="PF10502">
    <property type="entry name" value="Peptidase_S26"/>
    <property type="match status" value="1"/>
</dbReference>
<dbReference type="EMBL" id="CP147247">
    <property type="protein sequence ID" value="WYJ92315.1"/>
    <property type="molecule type" value="Genomic_DNA"/>
</dbReference>
<dbReference type="RefSeq" id="WP_086351141.1">
    <property type="nucleotide sequence ID" value="NZ_CP147247.1"/>
</dbReference>
<comment type="similarity">
    <text evidence="3 9">Belongs to the peptidase S26 family.</text>
</comment>
<dbReference type="InterPro" id="IPR019756">
    <property type="entry name" value="Pept_S26A_signal_pept_1_Ser-AS"/>
</dbReference>
<proteinExistence type="inferred from homology"/>
<dbReference type="CDD" id="cd06530">
    <property type="entry name" value="S26_SPase_I"/>
    <property type="match status" value="1"/>
</dbReference>
<evidence type="ECO:0000313" key="12">
    <source>
        <dbReference type="EMBL" id="OTP06780.1"/>
    </source>
</evidence>
<dbReference type="EC" id="3.4.21.89" evidence="4 8"/>
<keyword evidence="8" id="KW-0812">Transmembrane</keyword>
<gene>
    <name evidence="13" type="ORF">A5888_003719</name>
    <name evidence="14" type="ORF">A5888_004088</name>
    <name evidence="12" type="ORF">A5888_004184</name>
</gene>
<comment type="subcellular location">
    <subcellularLocation>
        <location evidence="2">Cell membrane</location>
        <topology evidence="2">Single-pass type II membrane protein</topology>
    </subcellularLocation>
    <subcellularLocation>
        <location evidence="9">Membrane</location>
        <topology evidence="9">Single-pass type II membrane protein</topology>
    </subcellularLocation>
</comment>
<dbReference type="InterPro" id="IPR019757">
    <property type="entry name" value="Pept_S26A_signal_pept_1_Lys-AS"/>
</dbReference>
<accession>A0A242JW96</accession>
<dbReference type="PROSITE" id="PS00501">
    <property type="entry name" value="SPASE_I_1"/>
    <property type="match status" value="1"/>
</dbReference>
<dbReference type="OrthoDB" id="2183286at2"/>
<evidence type="ECO:0000256" key="9">
    <source>
        <dbReference type="RuleBase" id="RU362042"/>
    </source>
</evidence>
<dbReference type="InterPro" id="IPR000223">
    <property type="entry name" value="Pept_S26A_signal_pept_1"/>
</dbReference>
<dbReference type="PANTHER" id="PTHR43390">
    <property type="entry name" value="SIGNAL PEPTIDASE I"/>
    <property type="match status" value="1"/>
</dbReference>
<evidence type="ECO:0000313" key="13">
    <source>
        <dbReference type="EMBL" id="WYJ91946.1"/>
    </source>
</evidence>
<dbReference type="AlphaFoldDB" id="A0A242JW96"/>
<keyword evidence="6 8" id="KW-0378">Hydrolase</keyword>
<dbReference type="PRINTS" id="PR00727">
    <property type="entry name" value="LEADERPTASE"/>
</dbReference>
<feature type="compositionally biased region" description="Basic residues" evidence="10">
    <location>
        <begin position="1"/>
        <end position="25"/>
    </location>
</feature>
<evidence type="ECO:0000256" key="4">
    <source>
        <dbReference type="ARBA" id="ARBA00013208"/>
    </source>
</evidence>
<evidence type="ECO:0000256" key="10">
    <source>
        <dbReference type="SAM" id="MobiDB-lite"/>
    </source>
</evidence>
<dbReference type="InterPro" id="IPR019758">
    <property type="entry name" value="Pept_S26A_signal_pept_1_CS"/>
</dbReference>
<sequence length="205" mass="23539">MEQKRNRRKRKKGTGNRPYKQKRNVQKQASKEPQSWLVNVLMVVFLAGLLFFLFAFQKHTVDGISMDPTLKDGDRIVIRKTKKVQRYELITFEPKDQPGNSFVKRVIGFPGDHMKVEENTLYLTSGRSFENQSDLPDGTLKVSIASEVQYALSGLTEIPEDHYFVLGDNREKSNDSRSFGLITQDQIEGVVVFRYFPFASIGSLR</sequence>
<dbReference type="PROSITE" id="PS00760">
    <property type="entry name" value="SPASE_I_2"/>
    <property type="match status" value="1"/>
</dbReference>
<dbReference type="GO" id="GO:0004252">
    <property type="term" value="F:serine-type endopeptidase activity"/>
    <property type="evidence" value="ECO:0007669"/>
    <property type="project" value="InterPro"/>
</dbReference>
<reference evidence="12" key="1">
    <citation type="submission" date="2017-05" db="EMBL/GenBank/DDBJ databases">
        <title>The Genome Sequence of Enterococcus sp. 9E7_DIV0242.</title>
        <authorList>
            <consortium name="The Broad Institute Genomics Platform"/>
            <consortium name="The Broad Institute Genomic Center for Infectious Diseases"/>
            <person name="Earl A."/>
            <person name="Manson A."/>
            <person name="Schwartman J."/>
            <person name="Gilmore M."/>
            <person name="Abouelleil A."/>
            <person name="Cao P."/>
            <person name="Chapman S."/>
            <person name="Cusick C."/>
            <person name="Shea T."/>
            <person name="Young S."/>
            <person name="Neafsey D."/>
            <person name="Nusbaum C."/>
            <person name="Birren B."/>
        </authorList>
    </citation>
    <scope>NUCLEOTIDE SEQUENCE [LARGE SCALE GENOMIC DNA]</scope>
    <source>
        <strain evidence="12">9E7_DIV0242</strain>
    </source>
</reference>
<organism evidence="12">
    <name type="scientific">Candidatus Enterococcus clewellii</name>
    <dbReference type="NCBI Taxonomy" id="1834193"/>
    <lineage>
        <taxon>Bacteria</taxon>
        <taxon>Bacillati</taxon>
        <taxon>Bacillota</taxon>
        <taxon>Bacilli</taxon>
        <taxon>Lactobacillales</taxon>
        <taxon>Enterococcaceae</taxon>
        <taxon>Enterococcus</taxon>
    </lineage>
</organism>
<dbReference type="GO" id="GO:0005886">
    <property type="term" value="C:plasma membrane"/>
    <property type="evidence" value="ECO:0007669"/>
    <property type="project" value="UniProtKB-SubCell"/>
</dbReference>
<evidence type="ECO:0000256" key="8">
    <source>
        <dbReference type="RuleBase" id="RU003993"/>
    </source>
</evidence>
<feature type="region of interest" description="Disordered" evidence="10">
    <location>
        <begin position="1"/>
        <end position="30"/>
    </location>
</feature>
<dbReference type="PANTHER" id="PTHR43390:SF1">
    <property type="entry name" value="CHLOROPLAST PROCESSING PEPTIDASE"/>
    <property type="match status" value="1"/>
</dbReference>
<dbReference type="InterPro" id="IPR019533">
    <property type="entry name" value="Peptidase_S26"/>
</dbReference>
<keyword evidence="15" id="KW-1185">Reference proteome</keyword>
<keyword evidence="5 8" id="KW-0645">Protease</keyword>
<keyword evidence="8" id="KW-0472">Membrane</keyword>
<dbReference type="PROSITE" id="PS00761">
    <property type="entry name" value="SPASE_I_3"/>
    <property type="match status" value="1"/>
</dbReference>
<dbReference type="EMBL" id="NGMM01000018">
    <property type="protein sequence ID" value="OTP06780.1"/>
    <property type="molecule type" value="Genomic_DNA"/>
</dbReference>
<dbReference type="Proteomes" id="UP000195141">
    <property type="component" value="Chromosome"/>
</dbReference>
<evidence type="ECO:0000313" key="15">
    <source>
        <dbReference type="Proteomes" id="UP000195141"/>
    </source>
</evidence>
<evidence type="ECO:0000256" key="1">
    <source>
        <dbReference type="ARBA" id="ARBA00000677"/>
    </source>
</evidence>
<feature type="transmembrane region" description="Helical" evidence="8">
    <location>
        <begin position="36"/>
        <end position="56"/>
    </location>
</feature>
<evidence type="ECO:0000256" key="5">
    <source>
        <dbReference type="ARBA" id="ARBA00022670"/>
    </source>
</evidence>
<reference evidence="13" key="2">
    <citation type="submission" date="2017-05" db="EMBL/GenBank/DDBJ databases">
        <authorList>
            <consortium name="The Broad Institute Genomics Platform"/>
            <consortium name="The Broad Institute Genomic Center for Infectious Diseases"/>
            <person name="Earl A."/>
            <person name="Manson A."/>
            <person name="Schwartman J."/>
            <person name="Gilmore M."/>
            <person name="Abouelleil A."/>
            <person name="Cao P."/>
            <person name="Chapman S."/>
            <person name="Cusick C."/>
            <person name="Shea T."/>
            <person name="Young S."/>
            <person name="Neafsey D."/>
            <person name="Nusbaum C."/>
            <person name="Birren B."/>
        </authorList>
    </citation>
    <scope>NUCLEOTIDE SEQUENCE</scope>
    <source>
        <strain evidence="13">9E7_DIV0242</strain>
    </source>
</reference>
<comment type="catalytic activity">
    <reaction evidence="1 8">
        <text>Cleavage of hydrophobic, N-terminal signal or leader sequences from secreted and periplasmic proteins.</text>
        <dbReference type="EC" id="3.4.21.89"/>
    </reaction>
</comment>
<reference evidence="13" key="3">
    <citation type="submission" date="2024-03" db="EMBL/GenBank/DDBJ databases">
        <title>The Genome Sequence of Enterococcus sp. DIV0242b.</title>
        <authorList>
            <consortium name="The Broad Institute Genomics Platform"/>
            <consortium name="The Broad Institute Microbial Omics Core"/>
            <consortium name="The Broad Institute Genomic Center for Infectious Diseases"/>
            <person name="Earl A."/>
            <person name="Manson A."/>
            <person name="Gilmore M."/>
            <person name="Schwartman J."/>
            <person name="Shea T."/>
            <person name="Abouelleil A."/>
            <person name="Cao P."/>
            <person name="Chapman S."/>
            <person name="Cusick C."/>
            <person name="Young S."/>
            <person name="Neafsey D."/>
            <person name="Nusbaum C."/>
            <person name="Birren B."/>
        </authorList>
    </citation>
    <scope>NUCLEOTIDE SEQUENCE</scope>
    <source>
        <strain evidence="13">9E7_DIV0242</strain>
    </source>
</reference>
<evidence type="ECO:0000256" key="2">
    <source>
        <dbReference type="ARBA" id="ARBA00004401"/>
    </source>
</evidence>
<protein>
    <recommendedName>
        <fullName evidence="4 8">Signal peptidase I</fullName>
        <ecNumber evidence="4 8">3.4.21.89</ecNumber>
    </recommendedName>
</protein>
<feature type="active site" evidence="7">
    <location>
        <position position="65"/>
    </location>
</feature>
<dbReference type="GO" id="GO:0009003">
    <property type="term" value="F:signal peptidase activity"/>
    <property type="evidence" value="ECO:0007669"/>
    <property type="project" value="UniProtKB-EC"/>
</dbReference>
<name>A0A242JW96_9ENTE</name>
<feature type="active site" evidence="7">
    <location>
        <position position="104"/>
    </location>
</feature>
<dbReference type="EMBL" id="CP147247">
    <property type="protein sequence ID" value="WYJ91946.1"/>
    <property type="molecule type" value="Genomic_DNA"/>
</dbReference>
<feature type="domain" description="Peptidase S26" evidence="11">
    <location>
        <begin position="36"/>
        <end position="196"/>
    </location>
</feature>
<dbReference type="SUPFAM" id="SSF51306">
    <property type="entry name" value="LexA/Signal peptidase"/>
    <property type="match status" value="1"/>
</dbReference>